<sequence length="150" mass="16905">MGLISVLSSSCQSDAVFDQSESLAEHGWVQKKQIVFPFEIQDTTKTYDLQVAMRQSNDYPFYNLYFNCRLIQENKGVWKKAFAEAILYDPKTGKPKGGGVGDMYSHSYTILKGLKFPRRGKYQVELEQYMRTDTLVGVVSVGASLIPSAN</sequence>
<organism evidence="1 2">
    <name type="scientific">Aquirufa avitistagni</name>
    <dbReference type="NCBI Taxonomy" id="3104728"/>
    <lineage>
        <taxon>Bacteria</taxon>
        <taxon>Pseudomonadati</taxon>
        <taxon>Bacteroidota</taxon>
        <taxon>Cytophagia</taxon>
        <taxon>Cytophagales</taxon>
        <taxon>Flectobacillaceae</taxon>
        <taxon>Aquirufa</taxon>
    </lineage>
</organism>
<dbReference type="Pfam" id="PF14109">
    <property type="entry name" value="GldH_lipo"/>
    <property type="match status" value="1"/>
</dbReference>
<evidence type="ECO:0000313" key="2">
    <source>
        <dbReference type="Proteomes" id="UP001598138"/>
    </source>
</evidence>
<protein>
    <submittedName>
        <fullName evidence="1">Gliding motility lipoprotein GldH</fullName>
    </submittedName>
</protein>
<reference evidence="1 2" key="1">
    <citation type="submission" date="2024-03" db="EMBL/GenBank/DDBJ databases">
        <title>Aquirufa genome sequencing.</title>
        <authorList>
            <person name="Pitt A."/>
            <person name="Hahn M.W."/>
        </authorList>
    </citation>
    <scope>NUCLEOTIDE SEQUENCE [LARGE SCALE GENOMIC DNA]</scope>
    <source>
        <strain evidence="1 2">OSTEICH-129V</strain>
    </source>
</reference>
<comment type="caution">
    <text evidence="1">The sequence shown here is derived from an EMBL/GenBank/DDBJ whole genome shotgun (WGS) entry which is preliminary data.</text>
</comment>
<dbReference type="RefSeq" id="WP_377983100.1">
    <property type="nucleotide sequence ID" value="NZ_JBBKXZ010000002.1"/>
</dbReference>
<accession>A0ABW6DDP1</accession>
<dbReference type="EMBL" id="JBBKXZ010000002">
    <property type="protein sequence ID" value="MFD3394215.1"/>
    <property type="molecule type" value="Genomic_DNA"/>
</dbReference>
<dbReference type="NCBIfam" id="TIGR03511">
    <property type="entry name" value="GldH_lipo"/>
    <property type="match status" value="1"/>
</dbReference>
<dbReference type="InterPro" id="IPR020018">
    <property type="entry name" value="Motility-assoc_lipoprot_GldH"/>
</dbReference>
<proteinExistence type="predicted"/>
<name>A0ABW6DDP1_9BACT</name>
<evidence type="ECO:0000313" key="1">
    <source>
        <dbReference type="EMBL" id="MFD3394215.1"/>
    </source>
</evidence>
<gene>
    <name evidence="1" type="ORF">U0R10_06255</name>
</gene>
<dbReference type="Proteomes" id="UP001598138">
    <property type="component" value="Unassembled WGS sequence"/>
</dbReference>
<keyword evidence="2" id="KW-1185">Reference proteome</keyword>
<keyword evidence="1" id="KW-0449">Lipoprotein</keyword>